<dbReference type="RefSeq" id="WP_245719468.1">
    <property type="nucleotide sequence ID" value="NZ_FMYI01000016.1"/>
</dbReference>
<keyword evidence="2" id="KW-0813">Transport</keyword>
<evidence type="ECO:0000256" key="3">
    <source>
        <dbReference type="ARBA" id="ARBA00022475"/>
    </source>
</evidence>
<keyword evidence="7" id="KW-1185">Reference proteome</keyword>
<feature type="domain" description="ABC-type glycine betaine transport system substrate-binding" evidence="5">
    <location>
        <begin position="200"/>
        <end position="299"/>
    </location>
</feature>
<dbReference type="InterPro" id="IPR007210">
    <property type="entry name" value="ABC_Gly_betaine_transp_sub-bd"/>
</dbReference>
<dbReference type="GO" id="GO:0031460">
    <property type="term" value="P:glycine betaine transport"/>
    <property type="evidence" value="ECO:0007669"/>
    <property type="project" value="TreeGrafter"/>
</dbReference>
<evidence type="ECO:0000256" key="1">
    <source>
        <dbReference type="ARBA" id="ARBA00004236"/>
    </source>
</evidence>
<organism evidence="6 7">
    <name type="scientific">Pelagirhabdus alkalitolerans</name>
    <dbReference type="NCBI Taxonomy" id="1612202"/>
    <lineage>
        <taxon>Bacteria</taxon>
        <taxon>Bacillati</taxon>
        <taxon>Bacillota</taxon>
        <taxon>Bacilli</taxon>
        <taxon>Bacillales</taxon>
        <taxon>Bacillaceae</taxon>
        <taxon>Pelagirhabdus</taxon>
    </lineage>
</organism>
<dbReference type="Pfam" id="PF04069">
    <property type="entry name" value="OpuAC"/>
    <property type="match status" value="2"/>
</dbReference>
<keyword evidence="3" id="KW-1003">Cell membrane</keyword>
<comment type="subcellular location">
    <subcellularLocation>
        <location evidence="1">Cell membrane</location>
    </subcellularLocation>
</comment>
<evidence type="ECO:0000259" key="5">
    <source>
        <dbReference type="Pfam" id="PF04069"/>
    </source>
</evidence>
<accession>A0A1G6NBR4</accession>
<evidence type="ECO:0000256" key="2">
    <source>
        <dbReference type="ARBA" id="ARBA00022448"/>
    </source>
</evidence>
<dbReference type="PANTHER" id="PTHR47737">
    <property type="entry name" value="GLYCINE BETAINE/PROLINE BETAINE TRANSPORT SYSTEM PERMEASE PROTEIN PROW"/>
    <property type="match status" value="1"/>
</dbReference>
<dbReference type="Proteomes" id="UP000242949">
    <property type="component" value="Unassembled WGS sequence"/>
</dbReference>
<name>A0A1G6NBR4_9BACI</name>
<evidence type="ECO:0000313" key="6">
    <source>
        <dbReference type="EMBL" id="SDC65270.1"/>
    </source>
</evidence>
<reference evidence="7" key="1">
    <citation type="submission" date="2016-09" db="EMBL/GenBank/DDBJ databases">
        <authorList>
            <person name="Varghese N."/>
            <person name="Submissions S."/>
        </authorList>
    </citation>
    <scope>NUCLEOTIDE SEQUENCE [LARGE SCALE GENOMIC DNA]</scope>
    <source>
        <strain evidence="7">S5</strain>
    </source>
</reference>
<dbReference type="Gene3D" id="3.10.105.10">
    <property type="entry name" value="Dipeptide-binding Protein, Domain 3"/>
    <property type="match status" value="1"/>
</dbReference>
<evidence type="ECO:0000313" key="7">
    <source>
        <dbReference type="Proteomes" id="UP000242949"/>
    </source>
</evidence>
<dbReference type="GO" id="GO:0015871">
    <property type="term" value="P:choline transport"/>
    <property type="evidence" value="ECO:0007669"/>
    <property type="project" value="TreeGrafter"/>
</dbReference>
<keyword evidence="4" id="KW-0472">Membrane</keyword>
<gene>
    <name evidence="6" type="ORF">SAMN05421734_1163</name>
</gene>
<protein>
    <submittedName>
        <fullName evidence="6">Glycine betaine/proline transport system substrate-binding protein</fullName>
    </submittedName>
</protein>
<feature type="domain" description="ABC-type glycine betaine transport system substrate-binding" evidence="5">
    <location>
        <begin position="36"/>
        <end position="179"/>
    </location>
</feature>
<dbReference type="Gene3D" id="3.40.190.100">
    <property type="entry name" value="Glycine betaine-binding periplasmic protein, domain 2"/>
    <property type="match status" value="1"/>
</dbReference>
<dbReference type="GO" id="GO:0015226">
    <property type="term" value="F:carnitine transmembrane transporter activity"/>
    <property type="evidence" value="ECO:0007669"/>
    <property type="project" value="TreeGrafter"/>
</dbReference>
<dbReference type="PANTHER" id="PTHR47737:SF1">
    <property type="entry name" value="GLYCINE BETAINE_PROLINE BETAINE TRANSPORT SYSTEM PERMEASE PROTEIN PROW"/>
    <property type="match status" value="1"/>
</dbReference>
<dbReference type="GO" id="GO:0043190">
    <property type="term" value="C:ATP-binding cassette (ABC) transporter complex"/>
    <property type="evidence" value="ECO:0007669"/>
    <property type="project" value="InterPro"/>
</dbReference>
<dbReference type="AlphaFoldDB" id="A0A1G6NBR4"/>
<evidence type="ECO:0000256" key="4">
    <source>
        <dbReference type="ARBA" id="ARBA00023136"/>
    </source>
</evidence>
<dbReference type="STRING" id="1612202.SAMN05421734_1163"/>
<dbReference type="GO" id="GO:0005275">
    <property type="term" value="F:amine transmembrane transporter activity"/>
    <property type="evidence" value="ECO:0007669"/>
    <property type="project" value="TreeGrafter"/>
</dbReference>
<dbReference type="PROSITE" id="PS51257">
    <property type="entry name" value="PROKAR_LIPOPROTEIN"/>
    <property type="match status" value="1"/>
</dbReference>
<proteinExistence type="predicted"/>
<dbReference type="SUPFAM" id="SSF53850">
    <property type="entry name" value="Periplasmic binding protein-like II"/>
    <property type="match status" value="2"/>
</dbReference>
<dbReference type="EMBL" id="FMYI01000016">
    <property type="protein sequence ID" value="SDC65270.1"/>
    <property type="molecule type" value="Genomic_DNA"/>
</dbReference>
<sequence>MSDNKTMRSLIYVSLVMLIGILTLSACGTEDADDDQIGAAVDYTITGIEPGAGTMDLAANTLEEYDNLDGYELEEASTAAMISALNSAIADEEPVIVTGWTPHWKFAMHDLKFLEDPKETFGGLEEIHTLTRLELSEDMPEAYTILDRFYWEPEDMEYVMLLTAEEDMSFEEAANDWIADNESMVEEWTDGVDMVDGDAIELVATPWDTERASAAVVAEVLTRQGYDVEITPVDPSVMFQALATGDADASAAAWLPATHEAFLTQHEGEIDELGANLEGARIGFVVPEYVDIDSIEDLEPVE</sequence>